<dbReference type="GeneID" id="20198665"/>
<keyword evidence="4" id="KW-1185">Reference proteome</keyword>
<dbReference type="Pfam" id="PF00638">
    <property type="entry name" value="Ran_BP1"/>
    <property type="match status" value="1"/>
</dbReference>
<dbReference type="InParanoid" id="T1EQ15"/>
<protein>
    <recommendedName>
        <fullName evidence="1">RanBD1 domain-containing protein</fullName>
    </recommendedName>
</protein>
<dbReference type="CTD" id="20198665"/>
<dbReference type="SUPFAM" id="SSF50729">
    <property type="entry name" value="PH domain-like"/>
    <property type="match status" value="1"/>
</dbReference>
<reference evidence="2 4" key="2">
    <citation type="journal article" date="2013" name="Nature">
        <title>Insights into bilaterian evolution from three spiralian genomes.</title>
        <authorList>
            <person name="Simakov O."/>
            <person name="Marletaz F."/>
            <person name="Cho S.J."/>
            <person name="Edsinger-Gonzales E."/>
            <person name="Havlak P."/>
            <person name="Hellsten U."/>
            <person name="Kuo D.H."/>
            <person name="Larsson T."/>
            <person name="Lv J."/>
            <person name="Arendt D."/>
            <person name="Savage R."/>
            <person name="Osoegawa K."/>
            <person name="de Jong P."/>
            <person name="Grimwood J."/>
            <person name="Chapman J.A."/>
            <person name="Shapiro H."/>
            <person name="Aerts A."/>
            <person name="Otillar R.P."/>
            <person name="Terry A.Y."/>
            <person name="Boore J.L."/>
            <person name="Grigoriev I.V."/>
            <person name="Lindberg D.R."/>
            <person name="Seaver E.C."/>
            <person name="Weisblat D.A."/>
            <person name="Putnam N.H."/>
            <person name="Rokhsar D.S."/>
        </authorList>
    </citation>
    <scope>NUCLEOTIDE SEQUENCE</scope>
</reference>
<reference evidence="3" key="3">
    <citation type="submission" date="2015-06" db="UniProtKB">
        <authorList>
            <consortium name="EnsemblMetazoa"/>
        </authorList>
    </citation>
    <scope>IDENTIFICATION</scope>
</reference>
<name>T1EQ15_HELRO</name>
<dbReference type="Gene3D" id="2.30.29.30">
    <property type="entry name" value="Pleckstrin-homology domain (PH domain)/Phosphotyrosine-binding domain (PTB)"/>
    <property type="match status" value="1"/>
</dbReference>
<dbReference type="EMBL" id="AMQM01000560">
    <property type="status" value="NOT_ANNOTATED_CDS"/>
    <property type="molecule type" value="Genomic_DNA"/>
</dbReference>
<dbReference type="InterPro" id="IPR011993">
    <property type="entry name" value="PH-like_dom_sf"/>
</dbReference>
<accession>T1EQ15</accession>
<evidence type="ECO:0000313" key="3">
    <source>
        <dbReference type="EnsemblMetazoa" id="HelroP160279"/>
    </source>
</evidence>
<reference evidence="4" key="1">
    <citation type="submission" date="2012-12" db="EMBL/GenBank/DDBJ databases">
        <authorList>
            <person name="Hellsten U."/>
            <person name="Grimwood J."/>
            <person name="Chapman J.A."/>
            <person name="Shapiro H."/>
            <person name="Aerts A."/>
            <person name="Otillar R.P."/>
            <person name="Terry A.Y."/>
            <person name="Boore J.L."/>
            <person name="Simakov O."/>
            <person name="Marletaz F."/>
            <person name="Cho S.-J."/>
            <person name="Edsinger-Gonzales E."/>
            <person name="Havlak P."/>
            <person name="Kuo D.-H."/>
            <person name="Larsson T."/>
            <person name="Lv J."/>
            <person name="Arendt D."/>
            <person name="Savage R."/>
            <person name="Osoegawa K."/>
            <person name="de Jong P."/>
            <person name="Lindberg D.R."/>
            <person name="Seaver E.C."/>
            <person name="Weisblat D.A."/>
            <person name="Putnam N.H."/>
            <person name="Grigoriev I.V."/>
            <person name="Rokhsar D.S."/>
        </authorList>
    </citation>
    <scope>NUCLEOTIDE SEQUENCE</scope>
</reference>
<dbReference type="InterPro" id="IPR000156">
    <property type="entry name" value="Ran_bind_dom"/>
</dbReference>
<dbReference type="EMBL" id="KB096324">
    <property type="protein sequence ID" value="ESO06133.1"/>
    <property type="molecule type" value="Genomic_DNA"/>
</dbReference>
<dbReference type="AlphaFoldDB" id="T1EQ15"/>
<dbReference type="RefSeq" id="XP_009015501.1">
    <property type="nucleotide sequence ID" value="XM_009017253.1"/>
</dbReference>
<feature type="domain" description="RanBD1" evidence="1">
    <location>
        <begin position="12"/>
        <end position="94"/>
    </location>
</feature>
<evidence type="ECO:0000259" key="1">
    <source>
        <dbReference type="Pfam" id="PF00638"/>
    </source>
</evidence>
<dbReference type="EnsemblMetazoa" id="HelroT160279">
    <property type="protein sequence ID" value="HelroP160279"/>
    <property type="gene ID" value="HelroG160279"/>
</dbReference>
<organism evidence="3 4">
    <name type="scientific">Helobdella robusta</name>
    <name type="common">Californian leech</name>
    <dbReference type="NCBI Taxonomy" id="6412"/>
    <lineage>
        <taxon>Eukaryota</taxon>
        <taxon>Metazoa</taxon>
        <taxon>Spiralia</taxon>
        <taxon>Lophotrochozoa</taxon>
        <taxon>Annelida</taxon>
        <taxon>Clitellata</taxon>
        <taxon>Hirudinea</taxon>
        <taxon>Rhynchobdellida</taxon>
        <taxon>Glossiphoniidae</taxon>
        <taxon>Helobdella</taxon>
    </lineage>
</organism>
<dbReference type="KEGG" id="hro:HELRODRAFT_160279"/>
<gene>
    <name evidence="3" type="primary">20198665</name>
    <name evidence="2" type="ORF">HELRODRAFT_160279</name>
</gene>
<dbReference type="OrthoDB" id="2357150at2759"/>
<proteinExistence type="predicted"/>
<dbReference type="Proteomes" id="UP000015101">
    <property type="component" value="Unassembled WGS sequence"/>
</dbReference>
<evidence type="ECO:0000313" key="2">
    <source>
        <dbReference type="EMBL" id="ESO06133.1"/>
    </source>
</evidence>
<evidence type="ECO:0000313" key="4">
    <source>
        <dbReference type="Proteomes" id="UP000015101"/>
    </source>
</evidence>
<sequence>MCPKQTVGLVNVIVTEDHDVSGYRIKMVTDDREEVCNHIICKGYKLTKKCEEKRNHSCSWTALDFATDDPVMKTFNVTFSSSVSLELFCQLFNEGLKLAEDQDLTVSRHAYNLGQESGSADGL</sequence>
<dbReference type="STRING" id="6412.T1EQ15"/>
<dbReference type="HOGENOM" id="CLU_2017691_0_0_1"/>